<dbReference type="RefSeq" id="WP_002572703.1">
    <property type="nucleotide sequence ID" value="NZ_KB851154.1"/>
</dbReference>
<evidence type="ECO:0000313" key="1">
    <source>
        <dbReference type="EMBL" id="ENZ37451.1"/>
    </source>
</evidence>
<dbReference type="EMBL" id="AGYG01000021">
    <property type="protein sequence ID" value="ENZ37451.1"/>
    <property type="molecule type" value="Genomic_DNA"/>
</dbReference>
<name>N9ZC63_9FIRM</name>
<evidence type="ECO:0000313" key="2">
    <source>
        <dbReference type="Proteomes" id="UP000013041"/>
    </source>
</evidence>
<reference evidence="1 2" key="1">
    <citation type="submission" date="2013-01" db="EMBL/GenBank/DDBJ databases">
        <title>The Genome Sequence of Clostridium bolteae 90B8.</title>
        <authorList>
            <consortium name="The Broad Institute Genome Sequencing Platform"/>
            <person name="Earl A."/>
            <person name="Ward D."/>
            <person name="Feldgarden M."/>
            <person name="Gevers D."/>
            <person name="Courvalin P."/>
            <person name="Lambert T."/>
            <person name="Walker B."/>
            <person name="Young S.K."/>
            <person name="Zeng Q."/>
            <person name="Gargeya S."/>
            <person name="Fitzgerald M."/>
            <person name="Haas B."/>
            <person name="Abouelleil A."/>
            <person name="Alvarado L."/>
            <person name="Arachchi H.M."/>
            <person name="Berlin A.M."/>
            <person name="Chapman S.B."/>
            <person name="Dewar J."/>
            <person name="Goldberg J."/>
            <person name="Griggs A."/>
            <person name="Gujja S."/>
            <person name="Hansen M."/>
            <person name="Howarth C."/>
            <person name="Imamovic A."/>
            <person name="Larimer J."/>
            <person name="McCowan C."/>
            <person name="Murphy C."/>
            <person name="Neiman D."/>
            <person name="Pearson M."/>
            <person name="Priest M."/>
            <person name="Roberts A."/>
            <person name="Saif S."/>
            <person name="Shea T."/>
            <person name="Sisk P."/>
            <person name="Sykes S."/>
            <person name="Wortman J."/>
            <person name="Nusbaum C."/>
            <person name="Birren B."/>
        </authorList>
    </citation>
    <scope>NUCLEOTIDE SEQUENCE [LARGE SCALE GENOMIC DNA]</scope>
    <source>
        <strain evidence="1 2">90B8</strain>
    </source>
</reference>
<sequence>MANFEIDEDQAALIRELRKLETSDPVHANVYNALFEKLINNDAFLERLANKMIEKSMLCHVLDSVNAQQVLAADVGPKITAITNELKENVSVLNTKIIKTPDYKNYKSVSLPFTAPNDGYICGGVYSLGTTACYIYINNTQVGWNHSGGGSNTASPFMYPLSKGDIVTAIGYDQFRAYFIYTK</sequence>
<gene>
    <name evidence="1" type="ORF">HMPREF1097_03137</name>
</gene>
<proteinExistence type="predicted"/>
<dbReference type="AlphaFoldDB" id="N9ZC63"/>
<organism evidence="1 2">
    <name type="scientific">Enterocloster bolteae 90B8</name>
    <dbReference type="NCBI Taxonomy" id="997897"/>
    <lineage>
        <taxon>Bacteria</taxon>
        <taxon>Bacillati</taxon>
        <taxon>Bacillota</taxon>
        <taxon>Clostridia</taxon>
        <taxon>Lachnospirales</taxon>
        <taxon>Lachnospiraceae</taxon>
        <taxon>Enterocloster</taxon>
    </lineage>
</organism>
<protein>
    <submittedName>
        <fullName evidence="1">Uncharacterized protein</fullName>
    </submittedName>
</protein>
<dbReference type="Proteomes" id="UP000013041">
    <property type="component" value="Unassembled WGS sequence"/>
</dbReference>
<comment type="caution">
    <text evidence="1">The sequence shown here is derived from an EMBL/GenBank/DDBJ whole genome shotgun (WGS) entry which is preliminary data.</text>
</comment>
<accession>N9ZC63</accession>
<dbReference type="HOGENOM" id="CLU_1472756_0_0_9"/>